<proteinExistence type="predicted"/>
<dbReference type="EnsemblPlants" id="AES89098">
    <property type="protein sequence ID" value="AES89098"/>
    <property type="gene ID" value="MTR_4g070000"/>
</dbReference>
<reference evidence="1 3" key="1">
    <citation type="journal article" date="2011" name="Nature">
        <title>The Medicago genome provides insight into the evolution of rhizobial symbioses.</title>
        <authorList>
            <person name="Young N.D."/>
            <person name="Debelle F."/>
            <person name="Oldroyd G.E."/>
            <person name="Geurts R."/>
            <person name="Cannon S.B."/>
            <person name="Udvardi M.K."/>
            <person name="Benedito V.A."/>
            <person name="Mayer K.F."/>
            <person name="Gouzy J."/>
            <person name="Schoof H."/>
            <person name="Van de Peer Y."/>
            <person name="Proost S."/>
            <person name="Cook D.R."/>
            <person name="Meyers B.C."/>
            <person name="Spannagl M."/>
            <person name="Cheung F."/>
            <person name="De Mita S."/>
            <person name="Krishnakumar V."/>
            <person name="Gundlach H."/>
            <person name="Zhou S."/>
            <person name="Mudge J."/>
            <person name="Bharti A.K."/>
            <person name="Murray J.D."/>
            <person name="Naoumkina M.A."/>
            <person name="Rosen B."/>
            <person name="Silverstein K.A."/>
            <person name="Tang H."/>
            <person name="Rombauts S."/>
            <person name="Zhao P.X."/>
            <person name="Zhou P."/>
            <person name="Barbe V."/>
            <person name="Bardou P."/>
            <person name="Bechner M."/>
            <person name="Bellec A."/>
            <person name="Berger A."/>
            <person name="Berges H."/>
            <person name="Bidwell S."/>
            <person name="Bisseling T."/>
            <person name="Choisne N."/>
            <person name="Couloux A."/>
            <person name="Denny R."/>
            <person name="Deshpande S."/>
            <person name="Dai X."/>
            <person name="Doyle J.J."/>
            <person name="Dudez A.M."/>
            <person name="Farmer A.D."/>
            <person name="Fouteau S."/>
            <person name="Franken C."/>
            <person name="Gibelin C."/>
            <person name="Gish J."/>
            <person name="Goldstein S."/>
            <person name="Gonzalez A.J."/>
            <person name="Green P.J."/>
            <person name="Hallab A."/>
            <person name="Hartog M."/>
            <person name="Hua A."/>
            <person name="Humphray S.J."/>
            <person name="Jeong D.H."/>
            <person name="Jing Y."/>
            <person name="Jocker A."/>
            <person name="Kenton S.M."/>
            <person name="Kim D.J."/>
            <person name="Klee K."/>
            <person name="Lai H."/>
            <person name="Lang C."/>
            <person name="Lin S."/>
            <person name="Macmil S.L."/>
            <person name="Magdelenat G."/>
            <person name="Matthews L."/>
            <person name="McCorrison J."/>
            <person name="Monaghan E.L."/>
            <person name="Mun J.H."/>
            <person name="Najar F.Z."/>
            <person name="Nicholson C."/>
            <person name="Noirot C."/>
            <person name="O'Bleness M."/>
            <person name="Paule C.R."/>
            <person name="Poulain J."/>
            <person name="Prion F."/>
            <person name="Qin B."/>
            <person name="Qu C."/>
            <person name="Retzel E.F."/>
            <person name="Riddle C."/>
            <person name="Sallet E."/>
            <person name="Samain S."/>
            <person name="Samson N."/>
            <person name="Sanders I."/>
            <person name="Saurat O."/>
            <person name="Scarpelli C."/>
            <person name="Schiex T."/>
            <person name="Segurens B."/>
            <person name="Severin A.J."/>
            <person name="Sherrier D.J."/>
            <person name="Shi R."/>
            <person name="Sims S."/>
            <person name="Singer S.R."/>
            <person name="Sinharoy S."/>
            <person name="Sterck L."/>
            <person name="Viollet A."/>
            <person name="Wang B.B."/>
            <person name="Wang K."/>
            <person name="Wang M."/>
            <person name="Wang X."/>
            <person name="Warfsmann J."/>
            <person name="Weissenbach J."/>
            <person name="White D.D."/>
            <person name="White J.D."/>
            <person name="Wiley G.B."/>
            <person name="Wincker P."/>
            <person name="Xing Y."/>
            <person name="Yang L."/>
            <person name="Yao Z."/>
            <person name="Ying F."/>
            <person name="Zhai J."/>
            <person name="Zhou L."/>
            <person name="Zuber A."/>
            <person name="Denarie J."/>
            <person name="Dixon R.A."/>
            <person name="May G.D."/>
            <person name="Schwartz D.C."/>
            <person name="Rogers J."/>
            <person name="Quetier F."/>
            <person name="Town C.D."/>
            <person name="Roe B.A."/>
        </authorList>
    </citation>
    <scope>NUCLEOTIDE SEQUENCE [LARGE SCALE GENOMIC DNA]</scope>
    <source>
        <strain evidence="1">A17</strain>
        <strain evidence="2 3">cv. Jemalong A17</strain>
    </source>
</reference>
<gene>
    <name evidence="1" type="ordered locus">MTR_4g070000</name>
</gene>
<keyword evidence="3" id="KW-1185">Reference proteome</keyword>
<protein>
    <submittedName>
        <fullName evidence="1 2">Uncharacterized protein</fullName>
    </submittedName>
</protein>
<evidence type="ECO:0000313" key="2">
    <source>
        <dbReference type="EnsemblPlants" id="AES89098"/>
    </source>
</evidence>
<dbReference type="EMBL" id="CM001220">
    <property type="protein sequence ID" value="AES89098.1"/>
    <property type="molecule type" value="Genomic_DNA"/>
</dbReference>
<accession>G7JG58</accession>
<evidence type="ECO:0000313" key="3">
    <source>
        <dbReference type="Proteomes" id="UP000002051"/>
    </source>
</evidence>
<evidence type="ECO:0000313" key="1">
    <source>
        <dbReference type="EMBL" id="AES89098.1"/>
    </source>
</evidence>
<dbReference type="AlphaFoldDB" id="G7JG58"/>
<name>G7JG58_MEDTR</name>
<dbReference type="Proteomes" id="UP000002051">
    <property type="component" value="Chromosome 4"/>
</dbReference>
<reference evidence="1 3" key="2">
    <citation type="journal article" date="2014" name="BMC Genomics">
        <title>An improved genome release (version Mt4.0) for the model legume Medicago truncatula.</title>
        <authorList>
            <person name="Tang H."/>
            <person name="Krishnakumar V."/>
            <person name="Bidwell S."/>
            <person name="Rosen B."/>
            <person name="Chan A."/>
            <person name="Zhou S."/>
            <person name="Gentzbittel L."/>
            <person name="Childs K.L."/>
            <person name="Yandell M."/>
            <person name="Gundlach H."/>
            <person name="Mayer K.F."/>
            <person name="Schwartz D.C."/>
            <person name="Town C.D."/>
        </authorList>
    </citation>
    <scope>GENOME REANNOTATION</scope>
    <source>
        <strain evidence="2 3">cv. Jemalong A17</strain>
    </source>
</reference>
<reference evidence="2" key="3">
    <citation type="submission" date="2015-04" db="UniProtKB">
        <authorList>
            <consortium name="EnsemblPlants"/>
        </authorList>
    </citation>
    <scope>IDENTIFICATION</scope>
    <source>
        <strain evidence="2">cv. Jemalong A17</strain>
    </source>
</reference>
<sequence length="53" mass="6157">MDRVIEIREQVERDEEMKGAWGNRETKGGALHPYPCPYPYKFAGNYPYPSPDP</sequence>
<dbReference type="PaxDb" id="3880-AES89098"/>
<organism evidence="1 3">
    <name type="scientific">Medicago truncatula</name>
    <name type="common">Barrel medic</name>
    <name type="synonym">Medicago tribuloides</name>
    <dbReference type="NCBI Taxonomy" id="3880"/>
    <lineage>
        <taxon>Eukaryota</taxon>
        <taxon>Viridiplantae</taxon>
        <taxon>Streptophyta</taxon>
        <taxon>Embryophyta</taxon>
        <taxon>Tracheophyta</taxon>
        <taxon>Spermatophyta</taxon>
        <taxon>Magnoliopsida</taxon>
        <taxon>eudicotyledons</taxon>
        <taxon>Gunneridae</taxon>
        <taxon>Pentapetalae</taxon>
        <taxon>rosids</taxon>
        <taxon>fabids</taxon>
        <taxon>Fabales</taxon>
        <taxon>Fabaceae</taxon>
        <taxon>Papilionoideae</taxon>
        <taxon>50 kb inversion clade</taxon>
        <taxon>NPAAA clade</taxon>
        <taxon>Hologalegina</taxon>
        <taxon>IRL clade</taxon>
        <taxon>Trifolieae</taxon>
        <taxon>Medicago</taxon>
    </lineage>
</organism>
<dbReference type="HOGENOM" id="CLU_3071709_0_0_1"/>